<dbReference type="RefSeq" id="WP_170195239.1">
    <property type="nucleotide sequence ID" value="NZ_JABBNB010000016.1"/>
</dbReference>
<protein>
    <submittedName>
        <fullName evidence="2">DUF2236 domain-containing protein</fullName>
    </submittedName>
</protein>
<evidence type="ECO:0000313" key="2">
    <source>
        <dbReference type="EMBL" id="NMO02730.1"/>
    </source>
</evidence>
<dbReference type="GO" id="GO:0016491">
    <property type="term" value="F:oxidoreductase activity"/>
    <property type="evidence" value="ECO:0007669"/>
    <property type="project" value="InterPro"/>
</dbReference>
<gene>
    <name evidence="2" type="ORF">HH308_16070</name>
</gene>
<dbReference type="EMBL" id="JABBNB010000016">
    <property type="protein sequence ID" value="NMO02730.1"/>
    <property type="molecule type" value="Genomic_DNA"/>
</dbReference>
<dbReference type="InterPro" id="IPR018713">
    <property type="entry name" value="MPAB/Lcp_cat_dom"/>
</dbReference>
<proteinExistence type="predicted"/>
<dbReference type="Pfam" id="PF09995">
    <property type="entry name" value="MPAB_Lcp_cat"/>
    <property type="match status" value="1"/>
</dbReference>
<reference evidence="2 3" key="1">
    <citation type="submission" date="2020-04" db="EMBL/GenBank/DDBJ databases">
        <title>Gordonia sp. nov. TBRC 11910.</title>
        <authorList>
            <person name="Suriyachadkun C."/>
        </authorList>
    </citation>
    <scope>NUCLEOTIDE SEQUENCE [LARGE SCALE GENOMIC DNA]</scope>
    <source>
        <strain evidence="2 3">TBRC 11910</strain>
    </source>
</reference>
<evidence type="ECO:0000313" key="3">
    <source>
        <dbReference type="Proteomes" id="UP000550729"/>
    </source>
</evidence>
<sequence>MRIPFRRRNVPPTTIPESTTALFFGMGVANIIMQLALPGVGRGVFESRVDSGSAYRRVIKRQRTTGQYLAVAIIGSESDKLAYRSAVREVHSHVHSTPDSPVHYSGNDPKMQLWVAMCLFKGFLDSWELTYGTLDAATRNQLLAQGKSLGTTLEVRDSQWPTTFDEFERLWAATLPELAIDDDVRAHLTSLADLSFLHAQWGPAGRLMSLALGRQLMFMTRATLPPEFRELMGWTWSERDQQKFERAVQLHRAVDFVAPWLSPASLHAYLVDLHVRQALGLPTLGKLHVRE</sequence>
<feature type="domain" description="ER-bound oxygenase mpaB/mpaB'/Rubber oxygenase catalytic" evidence="1">
    <location>
        <begin position="21"/>
        <end position="253"/>
    </location>
</feature>
<comment type="caution">
    <text evidence="2">The sequence shown here is derived from an EMBL/GenBank/DDBJ whole genome shotgun (WGS) entry which is preliminary data.</text>
</comment>
<dbReference type="PANTHER" id="PTHR36151">
    <property type="entry name" value="BLR2777 PROTEIN"/>
    <property type="match status" value="1"/>
</dbReference>
<dbReference type="Proteomes" id="UP000550729">
    <property type="component" value="Unassembled WGS sequence"/>
</dbReference>
<organism evidence="2 3">
    <name type="scientific">Gordonia asplenii</name>
    <dbReference type="NCBI Taxonomy" id="2725283"/>
    <lineage>
        <taxon>Bacteria</taxon>
        <taxon>Bacillati</taxon>
        <taxon>Actinomycetota</taxon>
        <taxon>Actinomycetes</taxon>
        <taxon>Mycobacteriales</taxon>
        <taxon>Gordoniaceae</taxon>
        <taxon>Gordonia</taxon>
    </lineage>
</organism>
<accession>A0A848KVX7</accession>
<dbReference type="AlphaFoldDB" id="A0A848KVX7"/>
<keyword evidence="3" id="KW-1185">Reference proteome</keyword>
<name>A0A848KVX7_9ACTN</name>
<dbReference type="PANTHER" id="PTHR36151:SF3">
    <property type="entry name" value="ER-BOUND OXYGENASE MPAB_MPAB'_RUBBER OXYGENASE CATALYTIC DOMAIN-CONTAINING PROTEIN"/>
    <property type="match status" value="1"/>
</dbReference>
<evidence type="ECO:0000259" key="1">
    <source>
        <dbReference type="Pfam" id="PF09995"/>
    </source>
</evidence>